<comment type="catalytic activity">
    <reaction evidence="2">
        <text>2 GTP = 3',3'-c-di-GMP + 2 diphosphate</text>
        <dbReference type="Rhea" id="RHEA:24898"/>
        <dbReference type="ChEBI" id="CHEBI:33019"/>
        <dbReference type="ChEBI" id="CHEBI:37565"/>
        <dbReference type="ChEBI" id="CHEBI:58805"/>
        <dbReference type="EC" id="2.7.7.65"/>
    </reaction>
</comment>
<dbReference type="SUPFAM" id="SSF55073">
    <property type="entry name" value="Nucleotide cyclase"/>
    <property type="match status" value="1"/>
</dbReference>
<feature type="domain" description="GGDEF" evidence="4">
    <location>
        <begin position="211"/>
        <end position="346"/>
    </location>
</feature>
<dbReference type="GO" id="GO:0005886">
    <property type="term" value="C:plasma membrane"/>
    <property type="evidence" value="ECO:0007669"/>
    <property type="project" value="TreeGrafter"/>
</dbReference>
<feature type="coiled-coil region" evidence="3">
    <location>
        <begin position="139"/>
        <end position="180"/>
    </location>
</feature>
<dbReference type="FunFam" id="3.30.70.270:FF:000001">
    <property type="entry name" value="Diguanylate cyclase domain protein"/>
    <property type="match status" value="1"/>
</dbReference>
<dbReference type="PANTHER" id="PTHR45138:SF9">
    <property type="entry name" value="DIGUANYLATE CYCLASE DGCM-RELATED"/>
    <property type="match status" value="1"/>
</dbReference>
<dbReference type="NCBIfam" id="TIGR00254">
    <property type="entry name" value="GGDEF"/>
    <property type="match status" value="1"/>
</dbReference>
<gene>
    <name evidence="5" type="ORF">ABOZ73_17490</name>
</gene>
<dbReference type="Gene3D" id="3.30.70.270">
    <property type="match status" value="1"/>
</dbReference>
<keyword evidence="5" id="KW-0548">Nucleotidyltransferase</keyword>
<dbReference type="PANTHER" id="PTHR45138">
    <property type="entry name" value="REGULATORY COMPONENTS OF SENSORY TRANSDUCTION SYSTEM"/>
    <property type="match status" value="1"/>
</dbReference>
<evidence type="ECO:0000256" key="1">
    <source>
        <dbReference type="ARBA" id="ARBA00012528"/>
    </source>
</evidence>
<dbReference type="InterPro" id="IPR000160">
    <property type="entry name" value="GGDEF_dom"/>
</dbReference>
<sequence>MSAEVEAKLRGPEAIKLARRALELMESHHIWPTPLNYEVCINYVADPQSDLARDFEVLLASGETVTDIAIETLASKHLAKARLNEQIRDAGDLLGRELELVAKAIKQARRSTAAYGETLEGASKHLGEHTDGATLRLLVDQLATATRRARSETEALENRLTESTAEVERLKEHLEQVRRDATTDGLTNLANRKAFDEELERACAEAKEAGTTLSLALLDIDHFKGFNDTWGHQTGDQVLRYVASVIGRVGAPPRFAARYGGEEFAMIFPREDAATVTATLEEIRLEISSRMLKRRSTNEDLGTITISAGLAELQAEEPSHSLMERADSGLYASKRAGRNRVTNAENLSAAA</sequence>
<protein>
    <recommendedName>
        <fullName evidence="1">diguanylate cyclase</fullName>
        <ecNumber evidence="1">2.7.7.65</ecNumber>
    </recommendedName>
</protein>
<dbReference type="SMART" id="SM00267">
    <property type="entry name" value="GGDEF"/>
    <property type="match status" value="1"/>
</dbReference>
<accession>A0AB39KS52</accession>
<keyword evidence="5" id="KW-0808">Transferase</keyword>
<reference evidence="5" key="1">
    <citation type="submission" date="2024-06" db="EMBL/GenBank/DDBJ databases">
        <title>Caulobacter inopinatus, sp. nov.</title>
        <authorList>
            <person name="Donachie S.P."/>
        </authorList>
    </citation>
    <scope>NUCLEOTIDE SEQUENCE</scope>
    <source>
        <strain evidence="5">73W</strain>
    </source>
</reference>
<dbReference type="AlphaFoldDB" id="A0AB39KS52"/>
<dbReference type="PROSITE" id="PS50887">
    <property type="entry name" value="GGDEF"/>
    <property type="match status" value="1"/>
</dbReference>
<proteinExistence type="predicted"/>
<dbReference type="GO" id="GO:0052621">
    <property type="term" value="F:diguanylate cyclase activity"/>
    <property type="evidence" value="ECO:0007669"/>
    <property type="project" value="UniProtKB-EC"/>
</dbReference>
<dbReference type="Pfam" id="PF00990">
    <property type="entry name" value="GGDEF"/>
    <property type="match status" value="1"/>
</dbReference>
<organism evidence="5">
    <name type="scientific">Caulobacter sp. 73W</name>
    <dbReference type="NCBI Taxonomy" id="3161137"/>
    <lineage>
        <taxon>Bacteria</taxon>
        <taxon>Pseudomonadati</taxon>
        <taxon>Pseudomonadota</taxon>
        <taxon>Alphaproteobacteria</taxon>
        <taxon>Caulobacterales</taxon>
        <taxon>Caulobacteraceae</taxon>
        <taxon>Caulobacter</taxon>
    </lineage>
</organism>
<dbReference type="InterPro" id="IPR050469">
    <property type="entry name" value="Diguanylate_Cyclase"/>
</dbReference>
<dbReference type="GO" id="GO:1902201">
    <property type="term" value="P:negative regulation of bacterial-type flagellum-dependent cell motility"/>
    <property type="evidence" value="ECO:0007669"/>
    <property type="project" value="TreeGrafter"/>
</dbReference>
<evidence type="ECO:0000259" key="4">
    <source>
        <dbReference type="PROSITE" id="PS50887"/>
    </source>
</evidence>
<name>A0AB39KS52_9CAUL</name>
<evidence type="ECO:0000313" key="5">
    <source>
        <dbReference type="EMBL" id="XDO96539.1"/>
    </source>
</evidence>
<keyword evidence="3" id="KW-0175">Coiled coil</keyword>
<dbReference type="RefSeq" id="WP_369059381.1">
    <property type="nucleotide sequence ID" value="NZ_CP158375.1"/>
</dbReference>
<dbReference type="InterPro" id="IPR029787">
    <property type="entry name" value="Nucleotide_cyclase"/>
</dbReference>
<evidence type="ECO:0000256" key="2">
    <source>
        <dbReference type="ARBA" id="ARBA00034247"/>
    </source>
</evidence>
<evidence type="ECO:0000256" key="3">
    <source>
        <dbReference type="SAM" id="Coils"/>
    </source>
</evidence>
<dbReference type="EMBL" id="CP158375">
    <property type="protein sequence ID" value="XDO96539.1"/>
    <property type="molecule type" value="Genomic_DNA"/>
</dbReference>
<dbReference type="CDD" id="cd01949">
    <property type="entry name" value="GGDEF"/>
    <property type="match status" value="1"/>
</dbReference>
<dbReference type="GO" id="GO:0043709">
    <property type="term" value="P:cell adhesion involved in single-species biofilm formation"/>
    <property type="evidence" value="ECO:0007669"/>
    <property type="project" value="TreeGrafter"/>
</dbReference>
<dbReference type="InterPro" id="IPR043128">
    <property type="entry name" value="Rev_trsase/Diguanyl_cyclase"/>
</dbReference>
<dbReference type="EC" id="2.7.7.65" evidence="1"/>